<dbReference type="NCBIfam" id="TIGR02937">
    <property type="entry name" value="sigma70-ECF"/>
    <property type="match status" value="1"/>
</dbReference>
<dbReference type="PANTHER" id="PTHR30385:SF4">
    <property type="entry name" value="RNA POLYMERASE SIGMA-E FACTOR"/>
    <property type="match status" value="1"/>
</dbReference>
<dbReference type="InterPro" id="IPR014322">
    <property type="entry name" value="RNA_pol_sigma-B/F/G"/>
</dbReference>
<dbReference type="InterPro" id="IPR013325">
    <property type="entry name" value="RNA_pol_sigma_r2"/>
</dbReference>
<evidence type="ECO:0000256" key="2">
    <source>
        <dbReference type="ARBA" id="ARBA00023082"/>
    </source>
</evidence>
<dbReference type="Proteomes" id="UP000677082">
    <property type="component" value="Unassembled WGS sequence"/>
</dbReference>
<keyword evidence="9" id="KW-1185">Reference proteome</keyword>
<keyword evidence="1" id="KW-0805">Transcription regulation</keyword>
<evidence type="ECO:0000256" key="1">
    <source>
        <dbReference type="ARBA" id="ARBA00023015"/>
    </source>
</evidence>
<dbReference type="Gene3D" id="1.20.120.1810">
    <property type="match status" value="1"/>
</dbReference>
<dbReference type="PRINTS" id="PR00046">
    <property type="entry name" value="SIGMA70FCT"/>
</dbReference>
<dbReference type="InterPro" id="IPR007624">
    <property type="entry name" value="RNA_pol_sigma70_r3"/>
</dbReference>
<dbReference type="Gene3D" id="1.10.10.10">
    <property type="entry name" value="Winged helix-like DNA-binding domain superfamily/Winged helix DNA-binding domain"/>
    <property type="match status" value="2"/>
</dbReference>
<evidence type="ECO:0000259" key="5">
    <source>
        <dbReference type="Pfam" id="PF04539"/>
    </source>
</evidence>
<dbReference type="InterPro" id="IPR007630">
    <property type="entry name" value="RNA_pol_sigma70_r4"/>
</dbReference>
<evidence type="ECO:0008006" key="10">
    <source>
        <dbReference type="Google" id="ProtNLM"/>
    </source>
</evidence>
<dbReference type="EMBL" id="BOQN01000136">
    <property type="protein sequence ID" value="GIM97167.1"/>
    <property type="molecule type" value="Genomic_DNA"/>
</dbReference>
<feature type="domain" description="RNA polymerase sigma-70 region 4" evidence="7">
    <location>
        <begin position="187"/>
        <end position="235"/>
    </location>
</feature>
<dbReference type="GO" id="GO:0003677">
    <property type="term" value="F:DNA binding"/>
    <property type="evidence" value="ECO:0007669"/>
    <property type="project" value="UniProtKB-KW"/>
</dbReference>
<dbReference type="PANTHER" id="PTHR30385">
    <property type="entry name" value="SIGMA FACTOR F FLAGELLAR"/>
    <property type="match status" value="1"/>
</dbReference>
<dbReference type="Pfam" id="PF04545">
    <property type="entry name" value="Sigma70_r4"/>
    <property type="match status" value="1"/>
</dbReference>
<gene>
    <name evidence="8" type="ORF">Ato02nite_089600</name>
</gene>
<dbReference type="InterPro" id="IPR014284">
    <property type="entry name" value="RNA_pol_sigma-70_dom"/>
</dbReference>
<proteinExistence type="predicted"/>
<dbReference type="InterPro" id="IPR000943">
    <property type="entry name" value="RNA_pol_sigma70"/>
</dbReference>
<dbReference type="NCBIfam" id="TIGR02980">
    <property type="entry name" value="SigBFG"/>
    <property type="match status" value="1"/>
</dbReference>
<accession>A0A920BQ02</accession>
<dbReference type="GO" id="GO:0016987">
    <property type="term" value="F:sigma factor activity"/>
    <property type="evidence" value="ECO:0007669"/>
    <property type="project" value="UniProtKB-KW"/>
</dbReference>
<keyword evidence="2" id="KW-0731">Sigma factor</keyword>
<evidence type="ECO:0000256" key="3">
    <source>
        <dbReference type="ARBA" id="ARBA00023125"/>
    </source>
</evidence>
<evidence type="ECO:0000313" key="9">
    <source>
        <dbReference type="Proteomes" id="UP000677082"/>
    </source>
</evidence>
<evidence type="ECO:0000313" key="8">
    <source>
        <dbReference type="EMBL" id="GIM97167.1"/>
    </source>
</evidence>
<evidence type="ECO:0000256" key="4">
    <source>
        <dbReference type="ARBA" id="ARBA00023163"/>
    </source>
</evidence>
<organism evidence="8 9">
    <name type="scientific">Paractinoplanes toevensis</name>
    <dbReference type="NCBI Taxonomy" id="571911"/>
    <lineage>
        <taxon>Bacteria</taxon>
        <taxon>Bacillati</taxon>
        <taxon>Actinomycetota</taxon>
        <taxon>Actinomycetes</taxon>
        <taxon>Micromonosporales</taxon>
        <taxon>Micromonosporaceae</taxon>
        <taxon>Paractinoplanes</taxon>
    </lineage>
</organism>
<dbReference type="GO" id="GO:0006352">
    <property type="term" value="P:DNA-templated transcription initiation"/>
    <property type="evidence" value="ECO:0007669"/>
    <property type="project" value="InterPro"/>
</dbReference>
<name>A0A920BQ02_9ACTN</name>
<dbReference type="Pfam" id="PF04542">
    <property type="entry name" value="Sigma70_r2"/>
    <property type="match status" value="1"/>
</dbReference>
<evidence type="ECO:0000259" key="7">
    <source>
        <dbReference type="Pfam" id="PF04545"/>
    </source>
</evidence>
<dbReference type="SUPFAM" id="SSF88946">
    <property type="entry name" value="Sigma2 domain of RNA polymerase sigma factors"/>
    <property type="match status" value="1"/>
</dbReference>
<comment type="caution">
    <text evidence="8">The sequence shown here is derived from an EMBL/GenBank/DDBJ whole genome shotgun (WGS) entry which is preliminary data.</text>
</comment>
<dbReference type="AlphaFoldDB" id="A0A920BQ02"/>
<dbReference type="CDD" id="cd06171">
    <property type="entry name" value="Sigma70_r4"/>
    <property type="match status" value="1"/>
</dbReference>
<keyword evidence="3" id="KW-0238">DNA-binding</keyword>
<dbReference type="InterPro" id="IPR036388">
    <property type="entry name" value="WH-like_DNA-bd_sf"/>
</dbReference>
<feature type="domain" description="RNA polymerase sigma-70 region 3" evidence="5">
    <location>
        <begin position="105"/>
        <end position="171"/>
    </location>
</feature>
<evidence type="ECO:0000259" key="6">
    <source>
        <dbReference type="Pfam" id="PF04542"/>
    </source>
</evidence>
<protein>
    <recommendedName>
        <fullName evidence="10">RNA polymerase sigma factor</fullName>
    </recommendedName>
</protein>
<dbReference type="InterPro" id="IPR007627">
    <property type="entry name" value="RNA_pol_sigma70_r2"/>
</dbReference>
<sequence length="247" mass="27486">MIMLLANTAPADPGRADLRRRAIEAWLPMALRLGRRYAGRGENIDDLQQVATVGLIKAVDRFDTEYGEDFVGFAVPTILGELRRHFRDRAWSVRVPRRVQEMRMAISGANAALSQTLNRLPTVADIARHLGVDEEAVLEGLEGGRAFRATSLSTPVNDEGTVELIDRLAEEDHGYDLVEIQLALGSALDRLSARERRVLILRFWGNQNQARIAEQIGVSQMQVSRILSSALARLRTDLDAEPAARRP</sequence>
<dbReference type="Pfam" id="PF04539">
    <property type="entry name" value="Sigma70_r3"/>
    <property type="match status" value="1"/>
</dbReference>
<dbReference type="SUPFAM" id="SSF88659">
    <property type="entry name" value="Sigma3 and sigma4 domains of RNA polymerase sigma factors"/>
    <property type="match status" value="2"/>
</dbReference>
<dbReference type="InterPro" id="IPR013324">
    <property type="entry name" value="RNA_pol_sigma_r3/r4-like"/>
</dbReference>
<reference evidence="8 9" key="1">
    <citation type="submission" date="2021-03" db="EMBL/GenBank/DDBJ databases">
        <title>Whole genome shotgun sequence of Actinoplanes toevensis NBRC 105298.</title>
        <authorList>
            <person name="Komaki H."/>
            <person name="Tamura T."/>
        </authorList>
    </citation>
    <scope>NUCLEOTIDE SEQUENCE [LARGE SCALE GENOMIC DNA]</scope>
    <source>
        <strain evidence="8 9">NBRC 105298</strain>
    </source>
</reference>
<keyword evidence="4" id="KW-0804">Transcription</keyword>
<feature type="domain" description="RNA polymerase sigma-70 region 2" evidence="6">
    <location>
        <begin position="23"/>
        <end position="91"/>
    </location>
</feature>